<dbReference type="EMBL" id="JYJG01000513">
    <property type="protein sequence ID" value="KJK33624.1"/>
    <property type="molecule type" value="Genomic_DNA"/>
</dbReference>
<name>A0A0F0GBT9_LENAE</name>
<dbReference type="PATRIC" id="fig|68170.10.peg.2487"/>
<gene>
    <name evidence="1" type="ORF">UK23_45365</name>
</gene>
<accession>A0A0F0GBT9</accession>
<sequence length="61" mass="6504">MVVRYRPSGVEALSASPADGWTVAVEQPGGPLVVNFRNASGHLSRLEATWTNGPTARVIEK</sequence>
<evidence type="ECO:0000313" key="2">
    <source>
        <dbReference type="Proteomes" id="UP000033393"/>
    </source>
</evidence>
<comment type="caution">
    <text evidence="1">The sequence shown here is derived from an EMBL/GenBank/DDBJ whole genome shotgun (WGS) entry which is preliminary data.</text>
</comment>
<evidence type="ECO:0000313" key="1">
    <source>
        <dbReference type="EMBL" id="KJK33624.1"/>
    </source>
</evidence>
<dbReference type="STRING" id="68170.GCA_000974445_01743"/>
<dbReference type="AlphaFoldDB" id="A0A0F0GBT9"/>
<organism evidence="1 2">
    <name type="scientific">Lentzea aerocolonigenes</name>
    <name type="common">Lechevalieria aerocolonigenes</name>
    <name type="synonym">Saccharothrix aerocolonigenes</name>
    <dbReference type="NCBI Taxonomy" id="68170"/>
    <lineage>
        <taxon>Bacteria</taxon>
        <taxon>Bacillati</taxon>
        <taxon>Actinomycetota</taxon>
        <taxon>Actinomycetes</taxon>
        <taxon>Pseudonocardiales</taxon>
        <taxon>Pseudonocardiaceae</taxon>
        <taxon>Lentzea</taxon>
    </lineage>
</organism>
<protein>
    <submittedName>
        <fullName evidence="1">Uncharacterized protein</fullName>
    </submittedName>
</protein>
<proteinExistence type="predicted"/>
<keyword evidence="2" id="KW-1185">Reference proteome</keyword>
<dbReference type="Proteomes" id="UP000033393">
    <property type="component" value="Unassembled WGS sequence"/>
</dbReference>
<reference evidence="1 2" key="1">
    <citation type="submission" date="2015-02" db="EMBL/GenBank/DDBJ databases">
        <authorList>
            <person name="Ju K.-S."/>
            <person name="Doroghazi J.R."/>
            <person name="Metcalf W."/>
        </authorList>
    </citation>
    <scope>NUCLEOTIDE SEQUENCE [LARGE SCALE GENOMIC DNA]</scope>
    <source>
        <strain evidence="1 2">NRRL B-16140</strain>
    </source>
</reference>